<dbReference type="AlphaFoldDB" id="A0A7H8R027"/>
<dbReference type="OrthoDB" id="4156714at2759"/>
<dbReference type="EMBL" id="CP055901">
    <property type="protein sequence ID" value="QKX59729.1"/>
    <property type="molecule type" value="Genomic_DNA"/>
</dbReference>
<name>A0A7H8R027_TALRU</name>
<evidence type="ECO:0000313" key="3">
    <source>
        <dbReference type="EMBL" id="QKX59729.1"/>
    </source>
</evidence>
<reference evidence="4" key="1">
    <citation type="submission" date="2020-06" db="EMBL/GenBank/DDBJ databases">
        <title>A chromosome-scale genome assembly of Talaromyces rugulosus W13939.</title>
        <authorList>
            <person name="Wang B."/>
            <person name="Guo L."/>
            <person name="Ye K."/>
            <person name="Wang L."/>
        </authorList>
    </citation>
    <scope>NUCLEOTIDE SEQUENCE [LARGE SCALE GENOMIC DNA]</scope>
    <source>
        <strain evidence="4">W13939</strain>
    </source>
</reference>
<dbReference type="KEGG" id="trg:TRUGW13939_06871"/>
<sequence>MAEVEEPPSTPVSTKTAPEKVLGPSPPPPGTEIHTSQTDESLETPCKNTPLSALKFPRPQPQDDLTPRTKDGFLRENAWLREQVSHLQQDLNHAREENSQLHTRIQKLMDDLVGGHQAHNEQELLLQEAQQKAYSVLEDPMWESDFEKTTRRLDQFAKQIQQWSKQYASQKDLRELMGTSKALRDSLERVLRLDGDGHPHSLVGAKGTSMALLAYLTHLLFEKIVTKPFFFLDSSSPVTAEAKEVGLIKMYRDTLYYDEVEAQQWRAQTLRLLRPRSSTQEAPKAEHVVELNATTQADMKVACNKLVAGFFRSAMRLLINKDEDQKAMKTGLHKIFHEAGELSCYIGTQKEPVYEAHASHRAQLDEDESSLDGHEIRQMLHPAIVVFGNSDGTDYDKLTIWKKAIVWMGVSE</sequence>
<organism evidence="3 4">
    <name type="scientific">Talaromyces rugulosus</name>
    <name type="common">Penicillium rugulosum</name>
    <dbReference type="NCBI Taxonomy" id="121627"/>
    <lineage>
        <taxon>Eukaryota</taxon>
        <taxon>Fungi</taxon>
        <taxon>Dikarya</taxon>
        <taxon>Ascomycota</taxon>
        <taxon>Pezizomycotina</taxon>
        <taxon>Eurotiomycetes</taxon>
        <taxon>Eurotiomycetidae</taxon>
        <taxon>Eurotiales</taxon>
        <taxon>Trichocomaceae</taxon>
        <taxon>Talaromyces</taxon>
        <taxon>Talaromyces sect. Islandici</taxon>
    </lineage>
</organism>
<evidence type="ECO:0000256" key="1">
    <source>
        <dbReference type="SAM" id="Coils"/>
    </source>
</evidence>
<accession>A0A7H8R027</accession>
<keyword evidence="4" id="KW-1185">Reference proteome</keyword>
<protein>
    <submittedName>
        <fullName evidence="3">Uncharacterized protein</fullName>
    </submittedName>
</protein>
<dbReference type="GeneID" id="55994364"/>
<feature type="region of interest" description="Disordered" evidence="2">
    <location>
        <begin position="1"/>
        <end position="69"/>
    </location>
</feature>
<dbReference type="Proteomes" id="UP000509510">
    <property type="component" value="Chromosome IV"/>
</dbReference>
<evidence type="ECO:0000313" key="4">
    <source>
        <dbReference type="Proteomes" id="UP000509510"/>
    </source>
</evidence>
<feature type="coiled-coil region" evidence="1">
    <location>
        <begin position="77"/>
        <end position="111"/>
    </location>
</feature>
<proteinExistence type="predicted"/>
<gene>
    <name evidence="3" type="ORF">TRUGW13939_06871</name>
</gene>
<dbReference type="RefSeq" id="XP_035345906.1">
    <property type="nucleotide sequence ID" value="XM_035490013.1"/>
</dbReference>
<keyword evidence="1" id="KW-0175">Coiled coil</keyword>
<evidence type="ECO:0000256" key="2">
    <source>
        <dbReference type="SAM" id="MobiDB-lite"/>
    </source>
</evidence>